<dbReference type="AlphaFoldDB" id="A0AAN7VWX0"/>
<comment type="caution">
    <text evidence="2">The sequence shown here is derived from an EMBL/GenBank/DDBJ whole genome shotgun (WGS) entry which is preliminary data.</text>
</comment>
<gene>
    <name evidence="2" type="ORF">LTR97_012444</name>
</gene>
<reference evidence="2" key="1">
    <citation type="submission" date="2023-08" db="EMBL/GenBank/DDBJ databases">
        <title>Black Yeasts Isolated from many extreme environments.</title>
        <authorList>
            <person name="Coleine C."/>
            <person name="Stajich J.E."/>
            <person name="Selbmann L."/>
        </authorList>
    </citation>
    <scope>NUCLEOTIDE SEQUENCE</scope>
    <source>
        <strain evidence="2">CCFEE 5810</strain>
    </source>
</reference>
<name>A0AAN7VWX0_9PEZI</name>
<feature type="region of interest" description="Disordered" evidence="1">
    <location>
        <begin position="396"/>
        <end position="425"/>
    </location>
</feature>
<feature type="region of interest" description="Disordered" evidence="1">
    <location>
        <begin position="24"/>
        <end position="44"/>
    </location>
</feature>
<proteinExistence type="predicted"/>
<organism evidence="2 3">
    <name type="scientific">Elasticomyces elasticus</name>
    <dbReference type="NCBI Taxonomy" id="574655"/>
    <lineage>
        <taxon>Eukaryota</taxon>
        <taxon>Fungi</taxon>
        <taxon>Dikarya</taxon>
        <taxon>Ascomycota</taxon>
        <taxon>Pezizomycotina</taxon>
        <taxon>Dothideomycetes</taxon>
        <taxon>Dothideomycetidae</taxon>
        <taxon>Mycosphaerellales</taxon>
        <taxon>Teratosphaeriaceae</taxon>
        <taxon>Elasticomyces</taxon>
    </lineage>
</organism>
<feature type="region of interest" description="Disordered" evidence="1">
    <location>
        <begin position="489"/>
        <end position="516"/>
    </location>
</feature>
<feature type="compositionally biased region" description="Basic and acidic residues" evidence="1">
    <location>
        <begin position="396"/>
        <end position="418"/>
    </location>
</feature>
<dbReference type="EMBL" id="JAVRQU010000026">
    <property type="protein sequence ID" value="KAK5690255.1"/>
    <property type="molecule type" value="Genomic_DNA"/>
</dbReference>
<evidence type="ECO:0000256" key="1">
    <source>
        <dbReference type="SAM" id="MobiDB-lite"/>
    </source>
</evidence>
<protein>
    <submittedName>
        <fullName evidence="2">Uncharacterized protein</fullName>
    </submittedName>
</protein>
<sequence>MSDREQAEGHNSLPALQIPLTATGDQNSHATSQHDGHNIYGFNSQGVRRGDQVRLVLPPRFSNTPGELPLLWGYSEQEITTMIVGETRPATPGEEALSHIPPEERAPPLVIEHAQISLHNPPLVVPLSILRVLRNVAAGLPSWQGMTHEEIAAAQNDARDLSEVMNSSLDRLVYIMNQRTEELTGEPHPRGPLDPDRLSVAWQTNDRQPRSGEPARVVRRLEGLPFDLDDYSGFMEHVRARQGLPIGRYSDFGGTAGSSVDRATLHAADDGDLPTPQLQEARAEMPDQGHGVWDTEYGHCRRYLETGSGLDQVGVERLGWRELARGLRDSLATIEWFSVLEAIINIADGVRIFDNTTTAEREQLICDLAEFAGAHPGDQVVPLVFQSFLREEEQEVHREEVRARDDEYAERRARRDTARSQSTRHGVRAGFDPHQYEAVVHAHEEQINRLLVDLITSADGASDPPARGTTGPRTLLMRLGEGGDLVEIEVSGSPEDSSSGQRESRTDAEIVQDEEDDEDDIELMGLEMGINDLQGLTLSVDIEAMVEAHNELLLEDRLYGPGVDWWRQ</sequence>
<evidence type="ECO:0000313" key="3">
    <source>
        <dbReference type="Proteomes" id="UP001310594"/>
    </source>
</evidence>
<accession>A0AAN7VWX0</accession>
<evidence type="ECO:0000313" key="2">
    <source>
        <dbReference type="EMBL" id="KAK5690255.1"/>
    </source>
</evidence>
<dbReference type="Proteomes" id="UP001310594">
    <property type="component" value="Unassembled WGS sequence"/>
</dbReference>